<dbReference type="Gene3D" id="3.40.50.720">
    <property type="entry name" value="NAD(P)-binding Rossmann-like Domain"/>
    <property type="match status" value="1"/>
</dbReference>
<dbReference type="InterPro" id="IPR051783">
    <property type="entry name" value="NAD(P)-dependent_oxidoreduct"/>
</dbReference>
<proteinExistence type="predicted"/>
<protein>
    <submittedName>
        <fullName evidence="3">RmlD substrate binding domain protein</fullName>
    </submittedName>
</protein>
<dbReference type="EMBL" id="SJPW01000007">
    <property type="protein sequence ID" value="TWU47525.1"/>
    <property type="molecule type" value="Genomic_DNA"/>
</dbReference>
<dbReference type="GO" id="GO:0004029">
    <property type="term" value="F:aldehyde dehydrogenase (NAD+) activity"/>
    <property type="evidence" value="ECO:0007669"/>
    <property type="project" value="TreeGrafter"/>
</dbReference>
<evidence type="ECO:0000313" key="4">
    <source>
        <dbReference type="Proteomes" id="UP000318288"/>
    </source>
</evidence>
<dbReference type="Proteomes" id="UP000318288">
    <property type="component" value="Unassembled WGS sequence"/>
</dbReference>
<comment type="caution">
    <text evidence="3">The sequence shown here is derived from an EMBL/GenBank/DDBJ whole genome shotgun (WGS) entry which is preliminary data.</text>
</comment>
<accession>A0A5C6EGF9</accession>
<dbReference type="GO" id="GO:0005737">
    <property type="term" value="C:cytoplasm"/>
    <property type="evidence" value="ECO:0007669"/>
    <property type="project" value="TreeGrafter"/>
</dbReference>
<dbReference type="SUPFAM" id="SSF51735">
    <property type="entry name" value="NAD(P)-binding Rossmann-fold domains"/>
    <property type="match status" value="1"/>
</dbReference>
<organism evidence="3 4">
    <name type="scientific">Rubripirellula tenax</name>
    <dbReference type="NCBI Taxonomy" id="2528015"/>
    <lineage>
        <taxon>Bacteria</taxon>
        <taxon>Pseudomonadati</taxon>
        <taxon>Planctomycetota</taxon>
        <taxon>Planctomycetia</taxon>
        <taxon>Pirellulales</taxon>
        <taxon>Pirellulaceae</taxon>
        <taxon>Rubripirellula</taxon>
    </lineage>
</organism>
<keyword evidence="4" id="KW-1185">Reference proteome</keyword>
<dbReference type="PANTHER" id="PTHR48079:SF6">
    <property type="entry name" value="NAD(P)-BINDING DOMAIN-CONTAINING PROTEIN-RELATED"/>
    <property type="match status" value="1"/>
</dbReference>
<dbReference type="PANTHER" id="PTHR48079">
    <property type="entry name" value="PROTEIN YEEZ"/>
    <property type="match status" value="1"/>
</dbReference>
<dbReference type="RefSeq" id="WP_146461376.1">
    <property type="nucleotide sequence ID" value="NZ_SJPW01000007.1"/>
</dbReference>
<dbReference type="OrthoDB" id="240982at2"/>
<reference evidence="3 4" key="1">
    <citation type="submission" date="2019-02" db="EMBL/GenBank/DDBJ databases">
        <title>Deep-cultivation of Planctomycetes and their phenomic and genomic characterization uncovers novel biology.</title>
        <authorList>
            <person name="Wiegand S."/>
            <person name="Jogler M."/>
            <person name="Boedeker C."/>
            <person name="Pinto D."/>
            <person name="Vollmers J."/>
            <person name="Rivas-Marin E."/>
            <person name="Kohn T."/>
            <person name="Peeters S.H."/>
            <person name="Heuer A."/>
            <person name="Rast P."/>
            <person name="Oberbeckmann S."/>
            <person name="Bunk B."/>
            <person name="Jeske O."/>
            <person name="Meyerdierks A."/>
            <person name="Storesund J.E."/>
            <person name="Kallscheuer N."/>
            <person name="Luecker S."/>
            <person name="Lage O.M."/>
            <person name="Pohl T."/>
            <person name="Merkel B.J."/>
            <person name="Hornburger P."/>
            <person name="Mueller R.-W."/>
            <person name="Bruemmer F."/>
            <person name="Labrenz M."/>
            <person name="Spormann A.M."/>
            <person name="Op Den Camp H."/>
            <person name="Overmann J."/>
            <person name="Amann R."/>
            <person name="Jetten M.S.M."/>
            <person name="Mascher T."/>
            <person name="Medema M.H."/>
            <person name="Devos D.P."/>
            <person name="Kaster A.-K."/>
            <person name="Ovreas L."/>
            <person name="Rohde M."/>
            <person name="Galperin M.Y."/>
            <person name="Jogler C."/>
        </authorList>
    </citation>
    <scope>NUCLEOTIDE SEQUENCE [LARGE SCALE GENOMIC DNA]</scope>
    <source>
        <strain evidence="3 4">Poly51</strain>
    </source>
</reference>
<dbReference type="InterPro" id="IPR036291">
    <property type="entry name" value="NAD(P)-bd_dom_sf"/>
</dbReference>
<evidence type="ECO:0000259" key="2">
    <source>
        <dbReference type="Pfam" id="PF01370"/>
    </source>
</evidence>
<dbReference type="InterPro" id="IPR001509">
    <property type="entry name" value="Epimerase_deHydtase"/>
</dbReference>
<sequence>MNVAVLGANGQVGAELCLILDRSPSINVIPISRTKLGSAFLRYRGIACRHGNVADASQAGRLLGDCDAVVNLALPSLADDLASAKDLHNRLIRNSVAFSKPQSTQIYISTMSVYGDHRVDELFPVANLYGKEKARGERTAIQTARQASSRLFIFRLGHVCGELQGITAKIRDMIQSGNLRLPGLSRASNTVFVETIADAIQAALFASEATPGVYNLMNQPQWTWQEVFEYEARKAGVDLELTEVSKPKLTLVQTLKKGTIVKARGLGERPQIRKVAERIVRWLPRSSFLKIKGRYSTNAAASAIAKLSTPEIDETWDALYRRPISGKLFHGLADTSSLLVTRASLSETREQPWPSDLLSPGIDIDSAPQKSK</sequence>
<name>A0A5C6EGF9_9BACT</name>
<feature type="domain" description="NAD-dependent epimerase/dehydratase" evidence="2">
    <location>
        <begin position="3"/>
        <end position="215"/>
    </location>
</feature>
<feature type="region of interest" description="Disordered" evidence="1">
    <location>
        <begin position="350"/>
        <end position="372"/>
    </location>
</feature>
<evidence type="ECO:0000256" key="1">
    <source>
        <dbReference type="SAM" id="MobiDB-lite"/>
    </source>
</evidence>
<dbReference type="AlphaFoldDB" id="A0A5C6EGF9"/>
<gene>
    <name evidence="3" type="ORF">Poly51_53250</name>
</gene>
<dbReference type="Pfam" id="PF01370">
    <property type="entry name" value="Epimerase"/>
    <property type="match status" value="1"/>
</dbReference>
<evidence type="ECO:0000313" key="3">
    <source>
        <dbReference type="EMBL" id="TWU47525.1"/>
    </source>
</evidence>